<organism evidence="2 3">
    <name type="scientific">Folsomia candida</name>
    <name type="common">Springtail</name>
    <dbReference type="NCBI Taxonomy" id="158441"/>
    <lineage>
        <taxon>Eukaryota</taxon>
        <taxon>Metazoa</taxon>
        <taxon>Ecdysozoa</taxon>
        <taxon>Arthropoda</taxon>
        <taxon>Hexapoda</taxon>
        <taxon>Collembola</taxon>
        <taxon>Entomobryomorpha</taxon>
        <taxon>Isotomoidea</taxon>
        <taxon>Isotomidae</taxon>
        <taxon>Proisotominae</taxon>
        <taxon>Folsomia</taxon>
    </lineage>
</organism>
<evidence type="ECO:0000256" key="1">
    <source>
        <dbReference type="SAM" id="MobiDB-lite"/>
    </source>
</evidence>
<comment type="caution">
    <text evidence="2">The sequence shown here is derived from an EMBL/GenBank/DDBJ whole genome shotgun (WGS) entry which is preliminary data.</text>
</comment>
<gene>
    <name evidence="2" type="ORF">Fcan01_09295</name>
</gene>
<reference evidence="2 3" key="1">
    <citation type="submission" date="2015-12" db="EMBL/GenBank/DDBJ databases">
        <title>The genome of Folsomia candida.</title>
        <authorList>
            <person name="Faddeeva A."/>
            <person name="Derks M.F."/>
            <person name="Anvar Y."/>
            <person name="Smit S."/>
            <person name="Van Straalen N."/>
            <person name="Roelofs D."/>
        </authorList>
    </citation>
    <scope>NUCLEOTIDE SEQUENCE [LARGE SCALE GENOMIC DNA]</scope>
    <source>
        <strain evidence="2 3">VU population</strain>
        <tissue evidence="2">Whole body</tissue>
    </source>
</reference>
<name>A0A226ECR6_FOLCA</name>
<evidence type="ECO:0000313" key="2">
    <source>
        <dbReference type="EMBL" id="OXA55373.1"/>
    </source>
</evidence>
<dbReference type="EMBL" id="LNIX01000004">
    <property type="protein sequence ID" value="OXA55373.1"/>
    <property type="molecule type" value="Genomic_DNA"/>
</dbReference>
<protein>
    <submittedName>
        <fullName evidence="2">Proline-, glutamic acid-and leucine-rich protein 1</fullName>
    </submittedName>
</protein>
<keyword evidence="3" id="KW-1185">Reference proteome</keyword>
<evidence type="ECO:0000313" key="3">
    <source>
        <dbReference type="Proteomes" id="UP000198287"/>
    </source>
</evidence>
<feature type="compositionally biased region" description="Low complexity" evidence="1">
    <location>
        <begin position="122"/>
        <end position="141"/>
    </location>
</feature>
<dbReference type="AlphaFoldDB" id="A0A226ECR6"/>
<feature type="compositionally biased region" description="Basic residues" evidence="1">
    <location>
        <begin position="243"/>
        <end position="257"/>
    </location>
</feature>
<proteinExistence type="predicted"/>
<sequence>MKSSSKLRVLSLVVLLVGTFFGSIVHNSAYPATTDDKSSLDNHPIRNDDWKKSFLPGFNININPYDPIARVTGAEFWKRIFYKHPSASQLFQSGNPNLETISLYNLMKPNYGFHFVNQGVHPTTQKPTTPTTVMTTTGEPTIHPPTIPMTSMHYMNATINPMPGQMPSMDQMHAAGQMPSTSHMPMTGQMPSMGQMPSTGHMPMTGQMPSPSQMPSTDQLINCIDWLLEWLQTNSTPPLRSHPYVHRNRNRNKFNYN</sequence>
<dbReference type="Proteomes" id="UP000198287">
    <property type="component" value="Unassembled WGS sequence"/>
</dbReference>
<dbReference type="OrthoDB" id="7872996at2759"/>
<feature type="region of interest" description="Disordered" evidence="1">
    <location>
        <begin position="122"/>
        <end position="147"/>
    </location>
</feature>
<accession>A0A226ECR6</accession>
<feature type="region of interest" description="Disordered" evidence="1">
    <location>
        <begin position="237"/>
        <end position="257"/>
    </location>
</feature>